<dbReference type="Gene3D" id="3.40.50.1000">
    <property type="entry name" value="HAD superfamily/HAD-like"/>
    <property type="match status" value="1"/>
</dbReference>
<dbReference type="EMBL" id="MBTA01000028">
    <property type="protein sequence ID" value="RKD13255.1"/>
    <property type="molecule type" value="Genomic_DNA"/>
</dbReference>
<dbReference type="InterPro" id="IPR036412">
    <property type="entry name" value="HAD-like_sf"/>
</dbReference>
<accession>A0A419S2N4</accession>
<dbReference type="Gene3D" id="1.10.150.240">
    <property type="entry name" value="Putative phosphatase, domain 2"/>
    <property type="match status" value="1"/>
</dbReference>
<reference evidence="1 2" key="1">
    <citation type="submission" date="2016-07" db="EMBL/GenBank/DDBJ databases">
        <title>Genome of Pelobium manganitolerans.</title>
        <authorList>
            <person name="Wu S."/>
            <person name="Wang G."/>
        </authorList>
    </citation>
    <scope>NUCLEOTIDE SEQUENCE [LARGE SCALE GENOMIC DNA]</scope>
    <source>
        <strain evidence="1 2">YS-25</strain>
    </source>
</reference>
<keyword evidence="2" id="KW-1185">Reference proteome</keyword>
<name>A0A419S2N4_9SPHI</name>
<evidence type="ECO:0000313" key="2">
    <source>
        <dbReference type="Proteomes" id="UP000283433"/>
    </source>
</evidence>
<dbReference type="SFLD" id="SFLDS00003">
    <property type="entry name" value="Haloacid_Dehalogenase"/>
    <property type="match status" value="1"/>
</dbReference>
<comment type="caution">
    <text evidence="1">The sequence shown here is derived from an EMBL/GenBank/DDBJ whole genome shotgun (WGS) entry which is preliminary data.</text>
</comment>
<evidence type="ECO:0000313" key="1">
    <source>
        <dbReference type="EMBL" id="RKD13255.1"/>
    </source>
</evidence>
<dbReference type="PANTHER" id="PTHR43611:SF3">
    <property type="entry name" value="FLAVIN MONONUCLEOTIDE HYDROLASE 1, CHLOROPLATIC"/>
    <property type="match status" value="1"/>
</dbReference>
<dbReference type="Pfam" id="PF00702">
    <property type="entry name" value="Hydrolase"/>
    <property type="match status" value="1"/>
</dbReference>
<gene>
    <name evidence="1" type="ORF">BCY91_10585</name>
</gene>
<organism evidence="1 2">
    <name type="scientific">Pelobium manganitolerans</name>
    <dbReference type="NCBI Taxonomy" id="1842495"/>
    <lineage>
        <taxon>Bacteria</taxon>
        <taxon>Pseudomonadati</taxon>
        <taxon>Bacteroidota</taxon>
        <taxon>Sphingobacteriia</taxon>
        <taxon>Sphingobacteriales</taxon>
        <taxon>Sphingobacteriaceae</taxon>
        <taxon>Pelobium</taxon>
    </lineage>
</organism>
<proteinExistence type="predicted"/>
<dbReference type="SFLD" id="SFLDG01129">
    <property type="entry name" value="C1.5:_HAD__Beta-PGM__Phosphata"/>
    <property type="match status" value="1"/>
</dbReference>
<dbReference type="PANTHER" id="PTHR43611">
    <property type="entry name" value="ALPHA-D-GLUCOSE 1-PHOSPHATE PHOSPHATASE"/>
    <property type="match status" value="1"/>
</dbReference>
<dbReference type="InterPro" id="IPR006439">
    <property type="entry name" value="HAD-SF_hydro_IA"/>
</dbReference>
<dbReference type="NCBIfam" id="TIGR01509">
    <property type="entry name" value="HAD-SF-IA-v3"/>
    <property type="match status" value="1"/>
</dbReference>
<sequence length="220" mass="25498">MAFFMMKQHQKMLEGIKNIIFDYGNVIFEIDFPRAQKAFEKLGIKNVESFFAHKGHSSLFDQFETGTISAAEFRDGIRKAADNDALSDQQIDDAWNALLIGVMDGNHELLLKLKEKYRTFLLSNINEIHLARVHQHLKEKFDLEGNEGFFEKIYYSHLVGKRKPSPEIFRQVLDENNLKAEETLFIDDSPQHLKPAAAMGIRTYLLTYPDSIRKVFEELL</sequence>
<dbReference type="CDD" id="cd02603">
    <property type="entry name" value="HAD_sEH-N_like"/>
    <property type="match status" value="1"/>
</dbReference>
<dbReference type="SUPFAM" id="SSF56784">
    <property type="entry name" value="HAD-like"/>
    <property type="match status" value="1"/>
</dbReference>
<dbReference type="InterPro" id="IPR023214">
    <property type="entry name" value="HAD_sf"/>
</dbReference>
<dbReference type="AlphaFoldDB" id="A0A419S2N4"/>
<dbReference type="InterPro" id="IPR023198">
    <property type="entry name" value="PGP-like_dom2"/>
</dbReference>
<protein>
    <submittedName>
        <fullName evidence="1">Haloacid dehalogenase</fullName>
    </submittedName>
</protein>
<dbReference type="Proteomes" id="UP000283433">
    <property type="component" value="Unassembled WGS sequence"/>
</dbReference>